<proteinExistence type="predicted"/>
<name>A0ABV7EZM3_9BURK</name>
<reference evidence="2" key="1">
    <citation type="journal article" date="2019" name="Int. J. Syst. Evol. Microbiol.">
        <title>The Global Catalogue of Microorganisms (GCM) 10K type strain sequencing project: providing services to taxonomists for standard genome sequencing and annotation.</title>
        <authorList>
            <consortium name="The Broad Institute Genomics Platform"/>
            <consortium name="The Broad Institute Genome Sequencing Center for Infectious Disease"/>
            <person name="Wu L."/>
            <person name="Ma J."/>
        </authorList>
    </citation>
    <scope>NUCLEOTIDE SEQUENCE [LARGE SCALE GENOMIC DNA]</scope>
    <source>
        <strain evidence="2">KCTC 42986</strain>
    </source>
</reference>
<dbReference type="Proteomes" id="UP001595530">
    <property type="component" value="Unassembled WGS sequence"/>
</dbReference>
<gene>
    <name evidence="1" type="ORF">ACFOFO_05525</name>
</gene>
<accession>A0ABV7EZM3</accession>
<sequence length="53" mass="6125">MNIQLITAIQQHARAAYLGEKDESACRYPFGSDERAAWIDEFVKCAEREEFSE</sequence>
<protein>
    <submittedName>
        <fullName evidence="1">Uncharacterized protein</fullName>
    </submittedName>
</protein>
<dbReference type="RefSeq" id="WP_390323033.1">
    <property type="nucleotide sequence ID" value="NZ_JBHRTP010000013.1"/>
</dbReference>
<evidence type="ECO:0000313" key="1">
    <source>
        <dbReference type="EMBL" id="MFC3107421.1"/>
    </source>
</evidence>
<evidence type="ECO:0000313" key="2">
    <source>
        <dbReference type="Proteomes" id="UP001595530"/>
    </source>
</evidence>
<dbReference type="EMBL" id="JBHRTP010000013">
    <property type="protein sequence ID" value="MFC3107421.1"/>
    <property type="molecule type" value="Genomic_DNA"/>
</dbReference>
<organism evidence="1 2">
    <name type="scientific">Undibacterium arcticum</name>
    <dbReference type="NCBI Taxonomy" id="1762892"/>
    <lineage>
        <taxon>Bacteria</taxon>
        <taxon>Pseudomonadati</taxon>
        <taxon>Pseudomonadota</taxon>
        <taxon>Betaproteobacteria</taxon>
        <taxon>Burkholderiales</taxon>
        <taxon>Oxalobacteraceae</taxon>
        <taxon>Undibacterium</taxon>
    </lineage>
</organism>
<keyword evidence="2" id="KW-1185">Reference proteome</keyword>
<comment type="caution">
    <text evidence="1">The sequence shown here is derived from an EMBL/GenBank/DDBJ whole genome shotgun (WGS) entry which is preliminary data.</text>
</comment>